<dbReference type="Gene3D" id="3.90.850.10">
    <property type="entry name" value="Fumarylacetoacetase-like, C-terminal domain"/>
    <property type="match status" value="1"/>
</dbReference>
<sequence>MKLATITHAGALKAALVAADGRTFWPLEEMLGRAVPDLGAIVGELDAIKPRLKPAGAGLPLSAVKIEAPLPRPARNVMCVGKNYHEHAKEFTRSGFDSSASSAADAIPTAPIIFTKAPECVIADGEDIRYPEGVSDSVDYEAELGLVIGTGGRGIAKADAYRHICGYTIINDVTARDLQGKHKQWFLGKSLDTFCPMGPWLVTSDEVDPENLNVKCWVNDELRQDANTRDLIFDIPTLIETISAGITLKPGDVIATGTPVGVGIGFTPPKFLKRGDRVTIEIDGLGRLTNKVA</sequence>
<keyword evidence="1" id="KW-0479">Metal-binding</keyword>
<organism evidence="3 4">
    <name type="scientific">Reyranella aquatilis</name>
    <dbReference type="NCBI Taxonomy" id="2035356"/>
    <lineage>
        <taxon>Bacteria</taxon>
        <taxon>Pseudomonadati</taxon>
        <taxon>Pseudomonadota</taxon>
        <taxon>Alphaproteobacteria</taxon>
        <taxon>Hyphomicrobiales</taxon>
        <taxon>Reyranellaceae</taxon>
        <taxon>Reyranella</taxon>
    </lineage>
</organism>
<reference evidence="3 4" key="1">
    <citation type="submission" date="2021-11" db="EMBL/GenBank/DDBJ databases">
        <authorList>
            <person name="Lee D.-H."/>
            <person name="Kim S.-B."/>
        </authorList>
    </citation>
    <scope>NUCLEOTIDE SEQUENCE [LARGE SCALE GENOMIC DNA]</scope>
    <source>
        <strain evidence="3 4">KCTC 52223</strain>
    </source>
</reference>
<name>A0ABS8KU78_9HYPH</name>
<keyword evidence="4" id="KW-1185">Reference proteome</keyword>
<dbReference type="Pfam" id="PF01557">
    <property type="entry name" value="FAA_hydrolase"/>
    <property type="match status" value="1"/>
</dbReference>
<dbReference type="PANTHER" id="PTHR11820:SF7">
    <property type="entry name" value="ACYLPYRUVASE FAHD1, MITOCHONDRIAL"/>
    <property type="match status" value="1"/>
</dbReference>
<dbReference type="InterPro" id="IPR036663">
    <property type="entry name" value="Fumarylacetoacetase_C_sf"/>
</dbReference>
<gene>
    <name evidence="3" type="ORF">LJ725_11590</name>
</gene>
<protein>
    <submittedName>
        <fullName evidence="3">Fumarylacetoacetate hydrolase family protein</fullName>
    </submittedName>
</protein>
<dbReference type="Proteomes" id="UP001198862">
    <property type="component" value="Unassembled WGS sequence"/>
</dbReference>
<dbReference type="RefSeq" id="WP_230550807.1">
    <property type="nucleotide sequence ID" value="NZ_JAJISD010000004.1"/>
</dbReference>
<accession>A0ABS8KU78</accession>
<dbReference type="EMBL" id="JAJISD010000004">
    <property type="protein sequence ID" value="MCC8429611.1"/>
    <property type="molecule type" value="Genomic_DNA"/>
</dbReference>
<feature type="domain" description="Fumarylacetoacetase-like C-terminal" evidence="2">
    <location>
        <begin position="77"/>
        <end position="292"/>
    </location>
</feature>
<dbReference type="PANTHER" id="PTHR11820">
    <property type="entry name" value="ACYLPYRUVASE"/>
    <property type="match status" value="1"/>
</dbReference>
<comment type="caution">
    <text evidence="3">The sequence shown here is derived from an EMBL/GenBank/DDBJ whole genome shotgun (WGS) entry which is preliminary data.</text>
</comment>
<evidence type="ECO:0000313" key="3">
    <source>
        <dbReference type="EMBL" id="MCC8429611.1"/>
    </source>
</evidence>
<evidence type="ECO:0000313" key="4">
    <source>
        <dbReference type="Proteomes" id="UP001198862"/>
    </source>
</evidence>
<dbReference type="GO" id="GO:0016787">
    <property type="term" value="F:hydrolase activity"/>
    <property type="evidence" value="ECO:0007669"/>
    <property type="project" value="UniProtKB-KW"/>
</dbReference>
<keyword evidence="3" id="KW-0378">Hydrolase</keyword>
<dbReference type="SUPFAM" id="SSF56529">
    <property type="entry name" value="FAH"/>
    <property type="match status" value="1"/>
</dbReference>
<evidence type="ECO:0000259" key="2">
    <source>
        <dbReference type="Pfam" id="PF01557"/>
    </source>
</evidence>
<dbReference type="InterPro" id="IPR011234">
    <property type="entry name" value="Fumarylacetoacetase-like_C"/>
</dbReference>
<evidence type="ECO:0000256" key="1">
    <source>
        <dbReference type="ARBA" id="ARBA00022723"/>
    </source>
</evidence>
<proteinExistence type="predicted"/>